<evidence type="ECO:0000313" key="5">
    <source>
        <dbReference type="EMBL" id="QEC71496.1"/>
    </source>
</evidence>
<evidence type="ECO:0000313" key="6">
    <source>
        <dbReference type="Proteomes" id="UP000321291"/>
    </source>
</evidence>
<dbReference type="PROSITE" id="PS00041">
    <property type="entry name" value="HTH_ARAC_FAMILY_1"/>
    <property type="match status" value="1"/>
</dbReference>
<dbReference type="GO" id="GO:0003700">
    <property type="term" value="F:DNA-binding transcription factor activity"/>
    <property type="evidence" value="ECO:0007669"/>
    <property type="project" value="InterPro"/>
</dbReference>
<gene>
    <name evidence="5" type="ORF">FSB73_07245</name>
</gene>
<dbReference type="PANTHER" id="PTHR43280:SF30">
    <property type="entry name" value="MMSAB OPERON REGULATORY PROTEIN"/>
    <property type="match status" value="1"/>
</dbReference>
<evidence type="ECO:0000256" key="1">
    <source>
        <dbReference type="ARBA" id="ARBA00023015"/>
    </source>
</evidence>
<dbReference type="AlphaFoldDB" id="A0A5B8VLK5"/>
<dbReference type="InterPro" id="IPR018060">
    <property type="entry name" value="HTH_AraC"/>
</dbReference>
<dbReference type="GO" id="GO:0043565">
    <property type="term" value="F:sequence-specific DNA binding"/>
    <property type="evidence" value="ECO:0007669"/>
    <property type="project" value="InterPro"/>
</dbReference>
<dbReference type="SMART" id="SM00342">
    <property type="entry name" value="HTH_ARAC"/>
    <property type="match status" value="1"/>
</dbReference>
<dbReference type="PROSITE" id="PS01124">
    <property type="entry name" value="HTH_ARAC_FAMILY_2"/>
    <property type="match status" value="1"/>
</dbReference>
<proteinExistence type="predicted"/>
<evidence type="ECO:0000256" key="3">
    <source>
        <dbReference type="ARBA" id="ARBA00023163"/>
    </source>
</evidence>
<accession>A0A5B8VLK5</accession>
<dbReference type="OrthoDB" id="9813413at2"/>
<keyword evidence="6" id="KW-1185">Reference proteome</keyword>
<dbReference type="CDD" id="cd06986">
    <property type="entry name" value="cupin_MmsR-like_N"/>
    <property type="match status" value="1"/>
</dbReference>
<dbReference type="RefSeq" id="WP_146780874.1">
    <property type="nucleotide sequence ID" value="NZ_CP042434.1"/>
</dbReference>
<evidence type="ECO:0000256" key="2">
    <source>
        <dbReference type="ARBA" id="ARBA00023125"/>
    </source>
</evidence>
<organism evidence="5 6">
    <name type="scientific">Arachidicoccus ginsenosidivorans</name>
    <dbReference type="NCBI Taxonomy" id="496057"/>
    <lineage>
        <taxon>Bacteria</taxon>
        <taxon>Pseudomonadati</taxon>
        <taxon>Bacteroidota</taxon>
        <taxon>Chitinophagia</taxon>
        <taxon>Chitinophagales</taxon>
        <taxon>Chitinophagaceae</taxon>
        <taxon>Arachidicoccus</taxon>
    </lineage>
</organism>
<dbReference type="Pfam" id="PF02311">
    <property type="entry name" value="AraC_binding"/>
    <property type="match status" value="1"/>
</dbReference>
<dbReference type="SUPFAM" id="SSF51215">
    <property type="entry name" value="Regulatory protein AraC"/>
    <property type="match status" value="1"/>
</dbReference>
<dbReference type="Proteomes" id="UP000321291">
    <property type="component" value="Chromosome"/>
</dbReference>
<evidence type="ECO:0000259" key="4">
    <source>
        <dbReference type="PROSITE" id="PS01124"/>
    </source>
</evidence>
<keyword evidence="2" id="KW-0238">DNA-binding</keyword>
<dbReference type="KEGG" id="agi:FSB73_07245"/>
<dbReference type="InterPro" id="IPR018062">
    <property type="entry name" value="HTH_AraC-typ_CS"/>
</dbReference>
<dbReference type="Pfam" id="PF12833">
    <property type="entry name" value="HTH_18"/>
    <property type="match status" value="1"/>
</dbReference>
<dbReference type="Gene3D" id="1.10.10.60">
    <property type="entry name" value="Homeodomain-like"/>
    <property type="match status" value="2"/>
</dbReference>
<dbReference type="Gene3D" id="2.60.120.280">
    <property type="entry name" value="Regulatory protein AraC"/>
    <property type="match status" value="1"/>
</dbReference>
<keyword evidence="1" id="KW-0805">Transcription regulation</keyword>
<keyword evidence="3" id="KW-0804">Transcription</keyword>
<sequence length="301" mass="35195">MINHQHSPFPSLEEGFIGQKRIVLPPDIQTKEAQNKLIQQFYLTAIGYYPNAKHHKIHRPEGAPDFIFIYCATGEGSIIINGLQYELTPNTYFILPPNTQHQYNSSADSPWTIYWAHFNGPTAKALVKRSIGSNKELQIKHFAFNEQIFHLFDQTMSMFEHNYTTAQLEITNLNFLHFLSRFIYHEQINHNIYDNDNISQSIQYMKDNLSKSLTLDELAFKSGLSASHFALLFKKKMGLPPIHYFNQLKIQKSCQYLYFTKTSIKIICQELGFDDPYYFSRLFKKCMGVSPYHYRKTHNPD</sequence>
<dbReference type="PANTHER" id="PTHR43280">
    <property type="entry name" value="ARAC-FAMILY TRANSCRIPTIONAL REGULATOR"/>
    <property type="match status" value="1"/>
</dbReference>
<name>A0A5B8VLK5_9BACT</name>
<feature type="domain" description="HTH araC/xylS-type" evidence="4">
    <location>
        <begin position="199"/>
        <end position="297"/>
    </location>
</feature>
<dbReference type="SUPFAM" id="SSF46689">
    <property type="entry name" value="Homeodomain-like"/>
    <property type="match status" value="2"/>
</dbReference>
<dbReference type="InterPro" id="IPR009057">
    <property type="entry name" value="Homeodomain-like_sf"/>
</dbReference>
<reference evidence="5 6" key="1">
    <citation type="journal article" date="2017" name="Int. J. Syst. Evol. Microbiol.">
        <title>Arachidicoccus ginsenosidivorans sp. nov., with ginsenoside-converting activity isolated from ginseng cultivating soil.</title>
        <authorList>
            <person name="Siddiqi M.Z."/>
            <person name="Aslam Z."/>
            <person name="Im W.T."/>
        </authorList>
    </citation>
    <scope>NUCLEOTIDE SEQUENCE [LARGE SCALE GENOMIC DNA]</scope>
    <source>
        <strain evidence="5 6">Gsoil 809</strain>
    </source>
</reference>
<protein>
    <submittedName>
        <fullName evidence="5">AraC family transcriptional regulator</fullName>
    </submittedName>
</protein>
<dbReference type="EMBL" id="CP042434">
    <property type="protein sequence ID" value="QEC71496.1"/>
    <property type="molecule type" value="Genomic_DNA"/>
</dbReference>
<dbReference type="InterPro" id="IPR037923">
    <property type="entry name" value="HTH-like"/>
</dbReference>
<dbReference type="InterPro" id="IPR003313">
    <property type="entry name" value="AraC-bd"/>
</dbReference>